<accession>A0AAV5I6A4</accession>
<dbReference type="Proteomes" id="UP001054252">
    <property type="component" value="Unassembled WGS sequence"/>
</dbReference>
<evidence type="ECO:0000313" key="1">
    <source>
        <dbReference type="EMBL" id="GKU96668.1"/>
    </source>
</evidence>
<evidence type="ECO:0000313" key="2">
    <source>
        <dbReference type="Proteomes" id="UP001054252"/>
    </source>
</evidence>
<dbReference type="EMBL" id="BPVZ01000010">
    <property type="protein sequence ID" value="GKU96668.1"/>
    <property type="molecule type" value="Genomic_DNA"/>
</dbReference>
<sequence>MRKDSIEKMESWRASSPPCTAQILCTEPRSSAPRPAPLHRAIIAPSHAQPCCTSPAPTPLLPALRPDRLHSAPACTLLRSALLPAPALLLHHAPFCANQLPLLSAPNHQPCTEPACCTSSARPALLYPTRCHTCASAAAPNQPLCRLQPPTPEPAQCCAPCSAICFAPCPALRQDAAHFRQKKKTKEKRASSLPHMQKKTTIPDKLFEYI</sequence>
<reference evidence="1 2" key="1">
    <citation type="journal article" date="2021" name="Commun. Biol.">
        <title>The genome of Shorea leprosula (Dipterocarpaceae) highlights the ecological relevance of drought in aseasonal tropical rainforests.</title>
        <authorList>
            <person name="Ng K.K.S."/>
            <person name="Kobayashi M.J."/>
            <person name="Fawcett J.A."/>
            <person name="Hatakeyama M."/>
            <person name="Paape T."/>
            <person name="Ng C.H."/>
            <person name="Ang C.C."/>
            <person name="Tnah L.H."/>
            <person name="Lee C.T."/>
            <person name="Nishiyama T."/>
            <person name="Sese J."/>
            <person name="O'Brien M.J."/>
            <person name="Copetti D."/>
            <person name="Mohd Noor M.I."/>
            <person name="Ong R.C."/>
            <person name="Putra M."/>
            <person name="Sireger I.Z."/>
            <person name="Indrioko S."/>
            <person name="Kosugi Y."/>
            <person name="Izuno A."/>
            <person name="Isagi Y."/>
            <person name="Lee S.L."/>
            <person name="Shimizu K.K."/>
        </authorList>
    </citation>
    <scope>NUCLEOTIDE SEQUENCE [LARGE SCALE GENOMIC DNA]</scope>
    <source>
        <strain evidence="1">214</strain>
    </source>
</reference>
<proteinExistence type="predicted"/>
<comment type="caution">
    <text evidence="1">The sequence shown here is derived from an EMBL/GenBank/DDBJ whole genome shotgun (WGS) entry which is preliminary data.</text>
</comment>
<keyword evidence="2" id="KW-1185">Reference proteome</keyword>
<protein>
    <submittedName>
        <fullName evidence="1">Uncharacterized protein</fullName>
    </submittedName>
</protein>
<name>A0AAV5I6A4_9ROSI</name>
<organism evidence="1 2">
    <name type="scientific">Rubroshorea leprosula</name>
    <dbReference type="NCBI Taxonomy" id="152421"/>
    <lineage>
        <taxon>Eukaryota</taxon>
        <taxon>Viridiplantae</taxon>
        <taxon>Streptophyta</taxon>
        <taxon>Embryophyta</taxon>
        <taxon>Tracheophyta</taxon>
        <taxon>Spermatophyta</taxon>
        <taxon>Magnoliopsida</taxon>
        <taxon>eudicotyledons</taxon>
        <taxon>Gunneridae</taxon>
        <taxon>Pentapetalae</taxon>
        <taxon>rosids</taxon>
        <taxon>malvids</taxon>
        <taxon>Malvales</taxon>
        <taxon>Dipterocarpaceae</taxon>
        <taxon>Rubroshorea</taxon>
    </lineage>
</organism>
<dbReference type="AlphaFoldDB" id="A0AAV5I6A4"/>
<gene>
    <name evidence="1" type="ORF">SLEP1_g9879</name>
</gene>